<protein>
    <submittedName>
        <fullName evidence="1">Uncharacterized protein</fullName>
    </submittedName>
</protein>
<gene>
    <name evidence="1" type="ORF">AK812_SmicGene16071</name>
</gene>
<evidence type="ECO:0000313" key="2">
    <source>
        <dbReference type="Proteomes" id="UP000186817"/>
    </source>
</evidence>
<name>A0A1Q9E1E8_SYMMI</name>
<accession>A0A1Q9E1E8</accession>
<reference evidence="1 2" key="1">
    <citation type="submission" date="2016-02" db="EMBL/GenBank/DDBJ databases">
        <title>Genome analysis of coral dinoflagellate symbionts highlights evolutionary adaptations to a symbiotic lifestyle.</title>
        <authorList>
            <person name="Aranda M."/>
            <person name="Li Y."/>
            <person name="Liew Y.J."/>
            <person name="Baumgarten S."/>
            <person name="Simakov O."/>
            <person name="Wilson M."/>
            <person name="Piel J."/>
            <person name="Ashoor H."/>
            <person name="Bougouffa S."/>
            <person name="Bajic V.B."/>
            <person name="Ryu T."/>
            <person name="Ravasi T."/>
            <person name="Bayer T."/>
            <person name="Micklem G."/>
            <person name="Kim H."/>
            <person name="Bhak J."/>
            <person name="Lajeunesse T.C."/>
            <person name="Voolstra C.R."/>
        </authorList>
    </citation>
    <scope>NUCLEOTIDE SEQUENCE [LARGE SCALE GENOMIC DNA]</scope>
    <source>
        <strain evidence="1 2">CCMP2467</strain>
    </source>
</reference>
<dbReference type="EMBL" id="LSRX01000301">
    <property type="protein sequence ID" value="OLQ01219.1"/>
    <property type="molecule type" value="Genomic_DNA"/>
</dbReference>
<organism evidence="1 2">
    <name type="scientific">Symbiodinium microadriaticum</name>
    <name type="common">Dinoflagellate</name>
    <name type="synonym">Zooxanthella microadriatica</name>
    <dbReference type="NCBI Taxonomy" id="2951"/>
    <lineage>
        <taxon>Eukaryota</taxon>
        <taxon>Sar</taxon>
        <taxon>Alveolata</taxon>
        <taxon>Dinophyceae</taxon>
        <taxon>Suessiales</taxon>
        <taxon>Symbiodiniaceae</taxon>
        <taxon>Symbiodinium</taxon>
    </lineage>
</organism>
<comment type="caution">
    <text evidence="1">The sequence shown here is derived from an EMBL/GenBank/DDBJ whole genome shotgun (WGS) entry which is preliminary data.</text>
</comment>
<evidence type="ECO:0000313" key="1">
    <source>
        <dbReference type="EMBL" id="OLQ01219.1"/>
    </source>
</evidence>
<keyword evidence="2" id="KW-1185">Reference proteome</keyword>
<sequence>MDSGVFLPGSIYHQQLIVDPLNKVNVCTSSEHGALWDPLVGSRESRLMSSCTRIYKIVTAAVFSTVFRCTSTVREVRDLRRVRTASWWLCENADVVRALP</sequence>
<dbReference type="Proteomes" id="UP000186817">
    <property type="component" value="Unassembled WGS sequence"/>
</dbReference>
<dbReference type="AlphaFoldDB" id="A0A1Q9E1E8"/>
<proteinExistence type="predicted"/>